<proteinExistence type="predicted"/>
<organism evidence="1 2">
    <name type="scientific">Colletotrichum truncatum</name>
    <name type="common">Anthracnose fungus</name>
    <name type="synonym">Colletotrichum capsici</name>
    <dbReference type="NCBI Taxonomy" id="5467"/>
    <lineage>
        <taxon>Eukaryota</taxon>
        <taxon>Fungi</taxon>
        <taxon>Dikarya</taxon>
        <taxon>Ascomycota</taxon>
        <taxon>Pezizomycotina</taxon>
        <taxon>Sordariomycetes</taxon>
        <taxon>Hypocreomycetidae</taxon>
        <taxon>Glomerellales</taxon>
        <taxon>Glomerellaceae</taxon>
        <taxon>Colletotrichum</taxon>
        <taxon>Colletotrichum truncatum species complex</taxon>
    </lineage>
</organism>
<sequence length="75" mass="8315">MAYYSFSANFEGAEPLIAENRDGLTRSRHASSHATGPCLQNARKSGASLRCYLRAGSEIHWGISAKVSELFRQRQ</sequence>
<reference evidence="1 2" key="1">
    <citation type="journal article" date="2020" name="Phytopathology">
        <title>Genome Sequence Resources of Colletotrichum truncatum, C. plurivorum, C. musicola, and C. sojae: Four Species Pathogenic to Soybean (Glycine max).</title>
        <authorList>
            <person name="Rogerio F."/>
            <person name="Boufleur T.R."/>
            <person name="Ciampi-Guillardi M."/>
            <person name="Sukno S.A."/>
            <person name="Thon M.R."/>
            <person name="Massola Junior N.S."/>
            <person name="Baroncelli R."/>
        </authorList>
    </citation>
    <scope>NUCLEOTIDE SEQUENCE [LARGE SCALE GENOMIC DNA]</scope>
    <source>
        <strain evidence="1 2">CMES1059</strain>
    </source>
</reference>
<protein>
    <submittedName>
        <fullName evidence="1">Uncharacterized protein</fullName>
    </submittedName>
</protein>
<gene>
    <name evidence="1" type="ORF">CTRU02_207405</name>
</gene>
<keyword evidence="2" id="KW-1185">Reference proteome</keyword>
<comment type="caution">
    <text evidence="1">The sequence shown here is derived from an EMBL/GenBank/DDBJ whole genome shotgun (WGS) entry which is preliminary data.</text>
</comment>
<dbReference type="EMBL" id="VUJX02000004">
    <property type="protein sequence ID" value="KAL0937674.1"/>
    <property type="molecule type" value="Genomic_DNA"/>
</dbReference>
<evidence type="ECO:0000313" key="2">
    <source>
        <dbReference type="Proteomes" id="UP000805649"/>
    </source>
</evidence>
<evidence type="ECO:0000313" key="1">
    <source>
        <dbReference type="EMBL" id="KAL0937674.1"/>
    </source>
</evidence>
<accession>A0ACC3Z0R3</accession>
<dbReference type="Proteomes" id="UP000805649">
    <property type="component" value="Unassembled WGS sequence"/>
</dbReference>
<name>A0ACC3Z0R3_COLTU</name>